<evidence type="ECO:0000259" key="10">
    <source>
        <dbReference type="Pfam" id="PF13649"/>
    </source>
</evidence>
<evidence type="ECO:0000256" key="3">
    <source>
        <dbReference type="ARBA" id="ARBA00022603"/>
    </source>
</evidence>
<dbReference type="Pfam" id="PF13649">
    <property type="entry name" value="Methyltransf_25"/>
    <property type="match status" value="1"/>
</dbReference>
<keyword evidence="12" id="KW-1185">Reference proteome</keyword>
<evidence type="ECO:0000256" key="6">
    <source>
        <dbReference type="ARBA" id="ARBA00047619"/>
    </source>
</evidence>
<protein>
    <recommendedName>
        <fullName evidence="5">phosphoethanolamine N-methyltransferase</fullName>
        <ecNumber evidence="5">2.1.1.103</ecNumber>
    </recommendedName>
</protein>
<dbReference type="InterPro" id="IPR041698">
    <property type="entry name" value="Methyltransf_25"/>
</dbReference>
<dbReference type="SUPFAM" id="SSF53335">
    <property type="entry name" value="S-adenosyl-L-methionine-dependent methyltransferases"/>
    <property type="match status" value="1"/>
</dbReference>
<dbReference type="InterPro" id="IPR029063">
    <property type="entry name" value="SAM-dependent_MTases_sf"/>
</dbReference>
<feature type="domain" description="Methyltransferase" evidence="10">
    <location>
        <begin position="176"/>
        <end position="282"/>
    </location>
</feature>
<evidence type="ECO:0000313" key="12">
    <source>
        <dbReference type="Proteomes" id="UP000827284"/>
    </source>
</evidence>
<proteinExistence type="predicted"/>
<evidence type="ECO:0000256" key="2">
    <source>
        <dbReference type="ARBA" id="ARBA00005189"/>
    </source>
</evidence>
<comment type="catalytic activity">
    <reaction evidence="6">
        <text>N,N-dimethylethanolamine phosphate + S-adenosyl-L-methionine = phosphocholine + S-adenosyl-L-homocysteine + H(+)</text>
        <dbReference type="Rhea" id="RHEA:25325"/>
        <dbReference type="ChEBI" id="CHEBI:15378"/>
        <dbReference type="ChEBI" id="CHEBI:57856"/>
        <dbReference type="ChEBI" id="CHEBI:58641"/>
        <dbReference type="ChEBI" id="CHEBI:59789"/>
        <dbReference type="ChEBI" id="CHEBI:295975"/>
        <dbReference type="EC" id="2.1.1.103"/>
    </reaction>
    <physiologicalReaction direction="left-to-right" evidence="6">
        <dbReference type="Rhea" id="RHEA:25326"/>
    </physiologicalReaction>
</comment>
<organism evidence="11 12">
    <name type="scientific">Entomortierella parvispora</name>
    <dbReference type="NCBI Taxonomy" id="205924"/>
    <lineage>
        <taxon>Eukaryota</taxon>
        <taxon>Fungi</taxon>
        <taxon>Fungi incertae sedis</taxon>
        <taxon>Mucoromycota</taxon>
        <taxon>Mortierellomycotina</taxon>
        <taxon>Mortierellomycetes</taxon>
        <taxon>Mortierellales</taxon>
        <taxon>Mortierellaceae</taxon>
        <taxon>Entomortierella</taxon>
    </lineage>
</organism>
<feature type="signal peptide" evidence="9">
    <location>
        <begin position="1"/>
        <end position="26"/>
    </location>
</feature>
<comment type="pathway">
    <text evidence="2">Lipid metabolism.</text>
</comment>
<keyword evidence="3" id="KW-0489">Methyltransferase</keyword>
<dbReference type="Proteomes" id="UP000827284">
    <property type="component" value="Unassembled WGS sequence"/>
</dbReference>
<evidence type="ECO:0000256" key="7">
    <source>
        <dbReference type="ARBA" id="ARBA00047622"/>
    </source>
</evidence>
<dbReference type="EC" id="2.1.1.103" evidence="5"/>
<dbReference type="OrthoDB" id="61390at2759"/>
<evidence type="ECO:0000256" key="5">
    <source>
        <dbReference type="ARBA" id="ARBA00035674"/>
    </source>
</evidence>
<evidence type="ECO:0000313" key="11">
    <source>
        <dbReference type="EMBL" id="GJJ78358.1"/>
    </source>
</evidence>
<evidence type="ECO:0000256" key="4">
    <source>
        <dbReference type="ARBA" id="ARBA00022679"/>
    </source>
</evidence>
<reference evidence="11" key="2">
    <citation type="journal article" date="2022" name="Microbiol. Resour. Announc.">
        <title>Whole-Genome Sequence of Entomortierella parvispora E1425, a Mucoromycotan Fungus Associated with Burkholderiaceae-Related Endosymbiotic Bacteria.</title>
        <authorList>
            <person name="Herlambang A."/>
            <person name="Guo Y."/>
            <person name="Takashima Y."/>
            <person name="Narisawa K."/>
            <person name="Ohta H."/>
            <person name="Nishizawa T."/>
        </authorList>
    </citation>
    <scope>NUCLEOTIDE SEQUENCE</scope>
    <source>
        <strain evidence="11">E1425</strain>
    </source>
</reference>
<gene>
    <name evidence="11" type="ORF">EMPS_10717</name>
</gene>
<evidence type="ECO:0000256" key="1">
    <source>
        <dbReference type="ARBA" id="ARBA00004969"/>
    </source>
</evidence>
<comment type="catalytic activity">
    <reaction evidence="7">
        <text>phosphoethanolamine + S-adenosyl-L-methionine = N-methylethanolamine phosphate + S-adenosyl-L-homocysteine + H(+)</text>
        <dbReference type="Rhea" id="RHEA:20365"/>
        <dbReference type="ChEBI" id="CHEBI:15378"/>
        <dbReference type="ChEBI" id="CHEBI:57781"/>
        <dbReference type="ChEBI" id="CHEBI:57856"/>
        <dbReference type="ChEBI" id="CHEBI:58190"/>
        <dbReference type="ChEBI" id="CHEBI:59789"/>
        <dbReference type="EC" id="2.1.1.103"/>
    </reaction>
    <physiologicalReaction direction="left-to-right" evidence="7">
        <dbReference type="Rhea" id="RHEA:20366"/>
    </physiologicalReaction>
</comment>
<dbReference type="PANTHER" id="PTHR44307:SF2">
    <property type="entry name" value="PHOSPHOETHANOLAMINE METHYLTRANSFERASE ISOFORM X1"/>
    <property type="match status" value="1"/>
</dbReference>
<keyword evidence="4" id="KW-0808">Transferase</keyword>
<comment type="catalytic activity">
    <reaction evidence="8">
        <text>N-methylethanolamine phosphate + S-adenosyl-L-methionine = N,N-dimethylethanolamine phosphate + S-adenosyl-L-homocysteine + H(+)</text>
        <dbReference type="Rhea" id="RHEA:25321"/>
        <dbReference type="ChEBI" id="CHEBI:15378"/>
        <dbReference type="ChEBI" id="CHEBI:57781"/>
        <dbReference type="ChEBI" id="CHEBI:57856"/>
        <dbReference type="ChEBI" id="CHEBI:58641"/>
        <dbReference type="ChEBI" id="CHEBI:59789"/>
        <dbReference type="EC" id="2.1.1.103"/>
    </reaction>
    <physiologicalReaction direction="left-to-right" evidence="8">
        <dbReference type="Rhea" id="RHEA:25322"/>
    </physiologicalReaction>
</comment>
<sequence length="406" mass="44694">MAPPRFLAFSGLVLALTVSTFYPAHSSPSTMGSRLQTLSPLALGFLLGLLVAETPLASALQQLFGLTTRNPDKVGLDILHGGINSSSSSSGDDLADKKKAELNQRTMYGLQHAFLNLEVTGWWFNMGLWDKVSDEKTLMDKEKTTPRFKAMRFQDACQALVRKVTDGLDISPKSHILDVGFGCGDQDVYMAQLYQPAQITGITIEPIQHHAAEDLIRRTATPGTKIDLHVADASALPAFLESNPEVLPNNQLFSHVISIDSAYHYRTRAQFLKNASKVLQPGIGRLAMADMILAKPVPTSFLGRKVFDAVFGAMEVPAVNMKSLEDYKKDLTEAGFVDIEIECIEDRVFPGLASFIENQLGRLGGLVKPGVHWTYWGLCKGLFWLDRSKWLHFVVVKARKGNSLSS</sequence>
<accession>A0A9P3HKV3</accession>
<dbReference type="EMBL" id="BQFW01000015">
    <property type="protein sequence ID" value="GJJ78358.1"/>
    <property type="molecule type" value="Genomic_DNA"/>
</dbReference>
<comment type="pathway">
    <text evidence="1">Phospholipid metabolism; phosphatidylcholine biosynthesis.</text>
</comment>
<evidence type="ECO:0000256" key="9">
    <source>
        <dbReference type="SAM" id="SignalP"/>
    </source>
</evidence>
<dbReference type="Gene3D" id="3.40.50.150">
    <property type="entry name" value="Vaccinia Virus protein VP39"/>
    <property type="match status" value="1"/>
</dbReference>
<name>A0A9P3HKV3_9FUNG</name>
<comment type="caution">
    <text evidence="11">The sequence shown here is derived from an EMBL/GenBank/DDBJ whole genome shotgun (WGS) entry which is preliminary data.</text>
</comment>
<feature type="chain" id="PRO_5040242260" description="phosphoethanolamine N-methyltransferase" evidence="9">
    <location>
        <begin position="27"/>
        <end position="406"/>
    </location>
</feature>
<dbReference type="GO" id="GO:0000234">
    <property type="term" value="F:phosphoethanolamine N-methyltransferase activity"/>
    <property type="evidence" value="ECO:0007669"/>
    <property type="project" value="UniProtKB-EC"/>
</dbReference>
<dbReference type="CDD" id="cd02440">
    <property type="entry name" value="AdoMet_MTases"/>
    <property type="match status" value="1"/>
</dbReference>
<dbReference type="AlphaFoldDB" id="A0A9P3HKV3"/>
<keyword evidence="9" id="KW-0732">Signal</keyword>
<dbReference type="GO" id="GO:0032259">
    <property type="term" value="P:methylation"/>
    <property type="evidence" value="ECO:0007669"/>
    <property type="project" value="UniProtKB-KW"/>
</dbReference>
<reference evidence="11" key="1">
    <citation type="submission" date="2021-11" db="EMBL/GenBank/DDBJ databases">
        <authorList>
            <person name="Herlambang A."/>
            <person name="Guo Y."/>
            <person name="Takashima Y."/>
            <person name="Nishizawa T."/>
        </authorList>
    </citation>
    <scope>NUCLEOTIDE SEQUENCE</scope>
    <source>
        <strain evidence="11">E1425</strain>
    </source>
</reference>
<evidence type="ECO:0000256" key="8">
    <source>
        <dbReference type="ARBA" id="ARBA00047841"/>
    </source>
</evidence>
<dbReference type="PANTHER" id="PTHR44307">
    <property type="entry name" value="PHOSPHOETHANOLAMINE METHYLTRANSFERASE"/>
    <property type="match status" value="1"/>
</dbReference>